<feature type="transmembrane region" description="Helical" evidence="7">
    <location>
        <begin position="179"/>
        <end position="200"/>
    </location>
</feature>
<evidence type="ECO:0000313" key="10">
    <source>
        <dbReference type="EMBL" id="MEN0644913.1"/>
    </source>
</evidence>
<dbReference type="EMBL" id="JBCITK010000001">
    <property type="protein sequence ID" value="MEN0644913.1"/>
    <property type="molecule type" value="Genomic_DNA"/>
</dbReference>
<feature type="domain" description="HAMP" evidence="9">
    <location>
        <begin position="201"/>
        <end position="254"/>
    </location>
</feature>
<comment type="subcellular location">
    <subcellularLocation>
        <location evidence="1">Cell membrane</location>
    </subcellularLocation>
</comment>
<evidence type="ECO:0000259" key="9">
    <source>
        <dbReference type="PROSITE" id="PS50885"/>
    </source>
</evidence>
<dbReference type="RefSeq" id="WP_343131533.1">
    <property type="nucleotide sequence ID" value="NZ_JBCITK010000001.1"/>
</dbReference>
<evidence type="ECO:0000256" key="1">
    <source>
        <dbReference type="ARBA" id="ARBA00004236"/>
    </source>
</evidence>
<dbReference type="Pfam" id="PF00672">
    <property type="entry name" value="HAMP"/>
    <property type="match status" value="1"/>
</dbReference>
<keyword evidence="2" id="KW-1003">Cell membrane</keyword>
<gene>
    <name evidence="10" type="ORF">MKY91_17290</name>
</gene>
<dbReference type="SMART" id="SM00304">
    <property type="entry name" value="HAMP"/>
    <property type="match status" value="1"/>
</dbReference>
<feature type="domain" description="Methyl-accepting transducer" evidence="8">
    <location>
        <begin position="273"/>
        <end position="530"/>
    </location>
</feature>
<dbReference type="InterPro" id="IPR004089">
    <property type="entry name" value="MCPsignal_dom"/>
</dbReference>
<sequence>MRTIRGKLFGVFGAMLILFAGLSVYLVVALIQTDKRMETMQNVDFELVVLQEQMANSMNDRLALIRGYFMFGEPDFLDRFDAVNERITETKEQLVSLSSNEQLLSTIEKSEQWLDIIENEVLPVYQAGDEEAASEIMRNSTTMIARDITSNFQELAENRRANMEASFDANEAEFQRMQILVISIVSFSALIMIALILWLARSITRPLKQLVSEADLIANADLSNPPVAIRTKDELSLLGSSFNEMKASLQQLIGQTRSVAENVAATSEELSASSEETSAATNQIADTVQSLTHTADTSVTLSSQSMKASTLMEEKAQHITQATQLMKADSQEMGTRSKEGRTTVAQAIQQIESINQTVASSSKTMNQLDEQVTEISTILELITSISDQTNLLSLNAAIEAARAGESGKGFAVVAGEVRSLAEQSKESVTKIEAMIKGIQQQAKSAATDMQKGTSEVEKGTQMIKGVDRSFEAISASIDKVTNQIQTVFASAEDIAKQTTQLKSHITQMNQASESTLAGTEDAAASTEEQLAAMEEVASSAQGLADLAGDLRDEISRFKV</sequence>
<dbReference type="SMART" id="SM00283">
    <property type="entry name" value="MA"/>
    <property type="match status" value="1"/>
</dbReference>
<name>A0ABU9VNZ5_9BACI</name>
<dbReference type="PANTHER" id="PTHR32089:SF112">
    <property type="entry name" value="LYSOZYME-LIKE PROTEIN-RELATED"/>
    <property type="match status" value="1"/>
</dbReference>
<evidence type="ECO:0000259" key="8">
    <source>
        <dbReference type="PROSITE" id="PS50111"/>
    </source>
</evidence>
<keyword evidence="3 7" id="KW-0472">Membrane</keyword>
<organism evidence="10 11">
    <name type="scientific">Alkalicoccobacillus gibsonii</name>
    <dbReference type="NCBI Taxonomy" id="79881"/>
    <lineage>
        <taxon>Bacteria</taxon>
        <taxon>Bacillati</taxon>
        <taxon>Bacillota</taxon>
        <taxon>Bacilli</taxon>
        <taxon>Bacillales</taxon>
        <taxon>Bacillaceae</taxon>
        <taxon>Alkalicoccobacillus</taxon>
    </lineage>
</organism>
<dbReference type="Gene3D" id="1.10.287.950">
    <property type="entry name" value="Methyl-accepting chemotaxis protein"/>
    <property type="match status" value="1"/>
</dbReference>
<evidence type="ECO:0000256" key="5">
    <source>
        <dbReference type="ARBA" id="ARBA00029447"/>
    </source>
</evidence>
<protein>
    <submittedName>
        <fullName evidence="10">Methyl-accepting chemotaxis protein</fullName>
    </submittedName>
</protein>
<accession>A0ABU9VNZ5</accession>
<evidence type="ECO:0000256" key="3">
    <source>
        <dbReference type="ARBA" id="ARBA00023136"/>
    </source>
</evidence>
<dbReference type="PRINTS" id="PR00260">
    <property type="entry name" value="CHEMTRNSDUCR"/>
</dbReference>
<dbReference type="Proteomes" id="UP001418796">
    <property type="component" value="Unassembled WGS sequence"/>
</dbReference>
<feature type="transmembrane region" description="Helical" evidence="7">
    <location>
        <begin position="12"/>
        <end position="31"/>
    </location>
</feature>
<evidence type="ECO:0000256" key="7">
    <source>
        <dbReference type="SAM" id="Phobius"/>
    </source>
</evidence>
<dbReference type="CDD" id="cd06225">
    <property type="entry name" value="HAMP"/>
    <property type="match status" value="1"/>
</dbReference>
<keyword evidence="7" id="KW-0812">Transmembrane</keyword>
<dbReference type="CDD" id="cd11386">
    <property type="entry name" value="MCP_signal"/>
    <property type="match status" value="1"/>
</dbReference>
<keyword evidence="7" id="KW-1133">Transmembrane helix</keyword>
<evidence type="ECO:0000256" key="4">
    <source>
        <dbReference type="ARBA" id="ARBA00023224"/>
    </source>
</evidence>
<dbReference type="PANTHER" id="PTHR32089">
    <property type="entry name" value="METHYL-ACCEPTING CHEMOTAXIS PROTEIN MCPB"/>
    <property type="match status" value="1"/>
</dbReference>
<dbReference type="InterPro" id="IPR004090">
    <property type="entry name" value="Chemotax_Me-accpt_rcpt"/>
</dbReference>
<evidence type="ECO:0000256" key="6">
    <source>
        <dbReference type="PROSITE-ProRule" id="PRU00284"/>
    </source>
</evidence>
<dbReference type="Pfam" id="PF00015">
    <property type="entry name" value="MCPsignal"/>
    <property type="match status" value="1"/>
</dbReference>
<dbReference type="Gene3D" id="6.10.340.10">
    <property type="match status" value="1"/>
</dbReference>
<dbReference type="PROSITE" id="PS50111">
    <property type="entry name" value="CHEMOTAXIS_TRANSDUC_2"/>
    <property type="match status" value="1"/>
</dbReference>
<comment type="similarity">
    <text evidence="5">Belongs to the methyl-accepting chemotaxis (MCP) protein family.</text>
</comment>
<dbReference type="InterPro" id="IPR003660">
    <property type="entry name" value="HAMP_dom"/>
</dbReference>
<proteinExistence type="inferred from homology"/>
<evidence type="ECO:0000256" key="2">
    <source>
        <dbReference type="ARBA" id="ARBA00022475"/>
    </source>
</evidence>
<evidence type="ECO:0000313" key="11">
    <source>
        <dbReference type="Proteomes" id="UP001418796"/>
    </source>
</evidence>
<dbReference type="SUPFAM" id="SSF58104">
    <property type="entry name" value="Methyl-accepting chemotaxis protein (MCP) signaling domain"/>
    <property type="match status" value="1"/>
</dbReference>
<dbReference type="PROSITE" id="PS50885">
    <property type="entry name" value="HAMP"/>
    <property type="match status" value="1"/>
</dbReference>
<reference evidence="10 11" key="1">
    <citation type="submission" date="2024-03" db="EMBL/GenBank/DDBJ databases">
        <title>Bacilli Hybrid Assemblies.</title>
        <authorList>
            <person name="Kovac J."/>
        </authorList>
    </citation>
    <scope>NUCLEOTIDE SEQUENCE [LARGE SCALE GENOMIC DNA]</scope>
    <source>
        <strain evidence="10 11">FSL R7-0666</strain>
    </source>
</reference>
<keyword evidence="11" id="KW-1185">Reference proteome</keyword>
<keyword evidence="4 6" id="KW-0807">Transducer</keyword>
<comment type="caution">
    <text evidence="10">The sequence shown here is derived from an EMBL/GenBank/DDBJ whole genome shotgun (WGS) entry which is preliminary data.</text>
</comment>